<evidence type="ECO:0000256" key="6">
    <source>
        <dbReference type="ARBA" id="ARBA00022840"/>
    </source>
</evidence>
<evidence type="ECO:0000313" key="13">
    <source>
        <dbReference type="Proteomes" id="UP000277928"/>
    </source>
</evidence>
<dbReference type="InterPro" id="IPR027417">
    <property type="entry name" value="P-loop_NTPase"/>
</dbReference>
<feature type="compositionally biased region" description="Acidic residues" evidence="9">
    <location>
        <begin position="1004"/>
        <end position="1029"/>
    </location>
</feature>
<evidence type="ECO:0000256" key="9">
    <source>
        <dbReference type="SAM" id="MobiDB-lite"/>
    </source>
</evidence>
<sequence length="1496" mass="170123">MSATSRFPVLPSGFDNLVNRIDLVSATLSDNLDQLSKIRQTLFTYDSGNSEDYTFILREHTRSFIQQMDAIVETLKSLRSDVATSYFSDDCSRTEAVVSSCWDVAVLNSDKERSGNNEVCESRNGSDEEMGMKCNWLHSGITKRIEKDIGDPEITESNVGQGKDKSGNSETPSNDEIVELDVDSTEIVDQCDLFKSGSVRENSGRETCDEDRREDLVEEHVHFTGAEDFTEEDLKVLKRYSVYPSYIEVIQCDKDPELRTVMASLQKTAYVEADEVVNSDESNSEVDFLLRTGTVLLRNEGQGARNEKSYVHNSSIESVAQECNYTETNHSEDNVEEEPKKGKEMAPYPGSEVKHGKLHDRSISTDEPKVGVAANNNKLTYNSNAATSAKHETLSDDNLPKTSDLKKDRLLSKHLMLSDSDVESNGSKKKEKKVDGSIRNVVEERRKGNRKRKQIYSSDSETSLDTLESDAHDSMISEIIDADSDIELSNSSGGSGSKTSRKGEGTGEKSKRKRVCIDDDGEDEVEKDGENMSEDDVMSKKSSNKRGTRKILAKEQLQKDTIDAELAEKERRKRLEAKQKEFNGIELADGPDLATALSSSSQATKHQRLKSVVLDPDKKGSPPCPVSVHPSLVAFLKPHQAKGIQFLYDSSIESLQRLDHDGGGGILAHCMGLGKTLQVIAFLHTVMMHPKLCEHIKRILIIVPKNVVLNWYNEFEKWLDNENIDRDLATINVMELDSLKDYTSRRVALQNWFDNDIPSVMIIGYDMFRILTQGDTDKSKKKVDGIKKVAKNKRLIKLQPDFRKFLQDPGPDLIICDEAHKLKNDDSALAKTMLKIRTKRRLCLTGTPLQNNLMEYHCMVNFVKPGLLGTKAEFANRFANIINRGRTKDATPTEVRRMKKRCHVLYEHLKNVVDRKDYRVLTEAIPPKQEYVVNVRLTPRQVSLYRAFLDGIGRERILLSRRLLADYHVLSRIWTHPYQLVAHQIELEKKRLWEDDKDEMVDFINDDESETSSDVDSDDDIIPLDDNDQPEASNKPTVPFRKSRRLAGQAAEDGKEIMPEYESWFTKMGLVTEMDRNDFSLSNKLVLLVEIIKKSEEIGDKLLVFSQSIESISLIKRMLQYMDENSVWFTDGHEAMKGANETWGWKEGRDYMVIDGQVQTSKRHEIQTKFNDPNNLRSRLMLISTRAGSLGTNMVAANRVVIFDACWNPSHDTQSLFRVYRFGQTKPVYIYRFIAQGTMEERIYKRQVTKESTSMRVVDEAQIERHFAGHDLLELYKFDPDELNDAQNVPKRPLMAPPKDRLLADIILSHSDCIVNYIQHDSLFKNLEEEKLTEQECKEAWEDYEREKVNPGRGVYGNFMDQAPANIAILRDQANEALQSIFADPVYMAAFQLRGMDSDTAQKVTFIKRSLDALLPKIPVQLRGGMNEFTTYFLAMINEGLKTAENGTWLYSKTVSIFRTVVSMVKNEPQCIPVLQYLYRTAPQIFDSNESGAFYM</sequence>
<dbReference type="PROSITE" id="PS51194">
    <property type="entry name" value="HELICASE_CTER"/>
    <property type="match status" value="1"/>
</dbReference>
<dbReference type="PANTHER" id="PTHR45797:SF3">
    <property type="entry name" value="TRANSCRIPTIONAL REGULATOR ATRX HOMOLOG"/>
    <property type="match status" value="1"/>
</dbReference>
<name>A0A3P6SSE7_LITSI</name>
<dbReference type="STRING" id="42156.A0A3P6SSE7"/>
<dbReference type="GO" id="GO:0005524">
    <property type="term" value="F:ATP binding"/>
    <property type="evidence" value="ECO:0007669"/>
    <property type="project" value="UniProtKB-KW"/>
</dbReference>
<dbReference type="Gene3D" id="3.40.50.300">
    <property type="entry name" value="P-loop containing nucleotide triphosphate hydrolases"/>
    <property type="match status" value="1"/>
</dbReference>
<keyword evidence="3" id="KW-0547">Nucleotide-binding</keyword>
<dbReference type="OrthoDB" id="2020972at2759"/>
<dbReference type="Proteomes" id="UP000277928">
    <property type="component" value="Unassembled WGS sequence"/>
</dbReference>
<feature type="compositionally biased region" description="Polar residues" evidence="9">
    <location>
        <begin position="455"/>
        <end position="466"/>
    </location>
</feature>
<evidence type="ECO:0000256" key="1">
    <source>
        <dbReference type="ARBA" id="ARBA00004123"/>
    </source>
</evidence>
<feature type="region of interest" description="Disordered" evidence="9">
    <location>
        <begin position="327"/>
        <end position="403"/>
    </location>
</feature>
<evidence type="ECO:0000313" key="12">
    <source>
        <dbReference type="EMBL" id="VDK70830.1"/>
    </source>
</evidence>
<dbReference type="InterPro" id="IPR044574">
    <property type="entry name" value="ARIP4-like"/>
</dbReference>
<feature type="compositionally biased region" description="Basic and acidic residues" evidence="9">
    <location>
        <begin position="352"/>
        <end position="369"/>
    </location>
</feature>
<dbReference type="InterPro" id="IPR014001">
    <property type="entry name" value="Helicase_ATP-bd"/>
</dbReference>
<organism evidence="12 13">
    <name type="scientific">Litomosoides sigmodontis</name>
    <name type="common">Filarial nematode worm</name>
    <dbReference type="NCBI Taxonomy" id="42156"/>
    <lineage>
        <taxon>Eukaryota</taxon>
        <taxon>Metazoa</taxon>
        <taxon>Ecdysozoa</taxon>
        <taxon>Nematoda</taxon>
        <taxon>Chromadorea</taxon>
        <taxon>Rhabditida</taxon>
        <taxon>Spirurina</taxon>
        <taxon>Spiruromorpha</taxon>
        <taxon>Filarioidea</taxon>
        <taxon>Onchocercidae</taxon>
        <taxon>Litomosoides</taxon>
    </lineage>
</organism>
<gene>
    <name evidence="12" type="ORF">NLS_LOCUS1232</name>
</gene>
<reference evidence="12 13" key="1">
    <citation type="submission" date="2018-08" db="EMBL/GenBank/DDBJ databases">
        <authorList>
            <person name="Laetsch R D."/>
            <person name="Stevens L."/>
            <person name="Kumar S."/>
            <person name="Blaxter L. M."/>
        </authorList>
    </citation>
    <scope>NUCLEOTIDE SEQUENCE [LARGE SCALE GENOMIC DNA]</scope>
</reference>
<feature type="compositionally biased region" description="Basic and acidic residues" evidence="9">
    <location>
        <begin position="329"/>
        <end position="344"/>
    </location>
</feature>
<keyword evidence="7" id="KW-0238">DNA-binding</keyword>
<dbReference type="GO" id="GO:0016887">
    <property type="term" value="F:ATP hydrolysis activity"/>
    <property type="evidence" value="ECO:0007669"/>
    <property type="project" value="InterPro"/>
</dbReference>
<feature type="region of interest" description="Disordered" evidence="9">
    <location>
        <begin position="1004"/>
        <end position="1051"/>
    </location>
</feature>
<feature type="region of interest" description="Disordered" evidence="9">
    <location>
        <begin position="417"/>
        <end position="469"/>
    </location>
</feature>
<dbReference type="PROSITE" id="PS51192">
    <property type="entry name" value="HELICASE_ATP_BIND_1"/>
    <property type="match status" value="1"/>
</dbReference>
<feature type="region of interest" description="Disordered" evidence="9">
    <location>
        <begin position="147"/>
        <end position="177"/>
    </location>
</feature>
<feature type="compositionally biased region" description="Polar residues" evidence="9">
    <location>
        <begin position="374"/>
        <end position="387"/>
    </location>
</feature>
<dbReference type="Pfam" id="PF00176">
    <property type="entry name" value="SNF2-rel_dom"/>
    <property type="match status" value="1"/>
</dbReference>
<dbReference type="PANTHER" id="PTHR45797">
    <property type="entry name" value="RAD54-LIKE"/>
    <property type="match status" value="1"/>
</dbReference>
<evidence type="ECO:0000256" key="3">
    <source>
        <dbReference type="ARBA" id="ARBA00022741"/>
    </source>
</evidence>
<dbReference type="InterPro" id="IPR049730">
    <property type="entry name" value="SNF2/RAD54-like_C"/>
</dbReference>
<dbReference type="SUPFAM" id="SSF52540">
    <property type="entry name" value="P-loop containing nucleoside triphosphate hydrolases"/>
    <property type="match status" value="2"/>
</dbReference>
<dbReference type="InterPro" id="IPR038718">
    <property type="entry name" value="SNF2-like_sf"/>
</dbReference>
<keyword evidence="5" id="KW-0347">Helicase</keyword>
<dbReference type="InterPro" id="IPR000330">
    <property type="entry name" value="SNF2_N"/>
</dbReference>
<evidence type="ECO:0000256" key="7">
    <source>
        <dbReference type="ARBA" id="ARBA00023125"/>
    </source>
</evidence>
<feature type="domain" description="Helicase ATP-binding" evidence="10">
    <location>
        <begin position="656"/>
        <end position="866"/>
    </location>
</feature>
<feature type="compositionally biased region" description="Basic residues" evidence="9">
    <location>
        <begin position="542"/>
        <end position="551"/>
    </location>
</feature>
<dbReference type="GO" id="GO:0004386">
    <property type="term" value="F:helicase activity"/>
    <property type="evidence" value="ECO:0007669"/>
    <property type="project" value="UniProtKB-KW"/>
</dbReference>
<accession>A0A3P6SSE7</accession>
<keyword evidence="13" id="KW-1185">Reference proteome</keyword>
<dbReference type="Pfam" id="PF00271">
    <property type="entry name" value="Helicase_C"/>
    <property type="match status" value="1"/>
</dbReference>
<feature type="compositionally biased region" description="Basic and acidic residues" evidence="9">
    <location>
        <begin position="426"/>
        <end position="446"/>
    </location>
</feature>
<dbReference type="GO" id="GO:0003677">
    <property type="term" value="F:DNA binding"/>
    <property type="evidence" value="ECO:0007669"/>
    <property type="project" value="UniProtKB-KW"/>
</dbReference>
<dbReference type="SMART" id="SM00487">
    <property type="entry name" value="DEXDc"/>
    <property type="match status" value="1"/>
</dbReference>
<keyword evidence="8" id="KW-0539">Nucleus</keyword>
<dbReference type="GO" id="GO:0005634">
    <property type="term" value="C:nucleus"/>
    <property type="evidence" value="ECO:0007669"/>
    <property type="project" value="UniProtKB-SubCell"/>
</dbReference>
<dbReference type="Gene3D" id="3.40.50.10810">
    <property type="entry name" value="Tandem AAA-ATPase domain"/>
    <property type="match status" value="1"/>
</dbReference>
<evidence type="ECO:0000256" key="4">
    <source>
        <dbReference type="ARBA" id="ARBA00022801"/>
    </source>
</evidence>
<dbReference type="InterPro" id="IPR001650">
    <property type="entry name" value="Helicase_C-like"/>
</dbReference>
<protein>
    <recommendedName>
        <fullName evidence="14">Helicase ATP-binding domain-containing protein</fullName>
    </recommendedName>
</protein>
<proteinExistence type="inferred from homology"/>
<evidence type="ECO:0000256" key="2">
    <source>
        <dbReference type="ARBA" id="ARBA00007025"/>
    </source>
</evidence>
<keyword evidence="6" id="KW-0067">ATP-binding</keyword>
<dbReference type="CDD" id="cd18793">
    <property type="entry name" value="SF2_C_SNF"/>
    <property type="match status" value="1"/>
</dbReference>
<keyword evidence="4" id="KW-0378">Hydrolase</keyword>
<evidence type="ECO:0000259" key="10">
    <source>
        <dbReference type="PROSITE" id="PS51192"/>
    </source>
</evidence>
<evidence type="ECO:0000256" key="8">
    <source>
        <dbReference type="ARBA" id="ARBA00023242"/>
    </source>
</evidence>
<comment type="subcellular location">
    <subcellularLocation>
        <location evidence="1">Nucleus</location>
    </subcellularLocation>
</comment>
<evidence type="ECO:0008006" key="14">
    <source>
        <dbReference type="Google" id="ProtNLM"/>
    </source>
</evidence>
<feature type="compositionally biased region" description="Acidic residues" evidence="9">
    <location>
        <begin position="518"/>
        <end position="536"/>
    </location>
</feature>
<feature type="region of interest" description="Disordered" evidence="9">
    <location>
        <begin position="482"/>
        <end position="551"/>
    </location>
</feature>
<feature type="domain" description="Helicase C-terminal" evidence="11">
    <location>
        <begin position="1087"/>
        <end position="1269"/>
    </location>
</feature>
<dbReference type="EMBL" id="UYRX01000041">
    <property type="protein sequence ID" value="VDK70830.1"/>
    <property type="molecule type" value="Genomic_DNA"/>
</dbReference>
<comment type="similarity">
    <text evidence="2">Belongs to the SNF2/RAD54 helicase family.</text>
</comment>
<evidence type="ECO:0000256" key="5">
    <source>
        <dbReference type="ARBA" id="ARBA00022806"/>
    </source>
</evidence>
<evidence type="ECO:0000259" key="11">
    <source>
        <dbReference type="PROSITE" id="PS51194"/>
    </source>
</evidence>
<dbReference type="SMART" id="SM00490">
    <property type="entry name" value="HELICc"/>
    <property type="match status" value="1"/>
</dbReference>